<dbReference type="GO" id="GO:0046872">
    <property type="term" value="F:metal ion binding"/>
    <property type="evidence" value="ECO:0007669"/>
    <property type="project" value="UniProtKB-KW"/>
</dbReference>
<dbReference type="GO" id="GO:0005615">
    <property type="term" value="C:extracellular space"/>
    <property type="evidence" value="ECO:0007669"/>
    <property type="project" value="TreeGrafter"/>
</dbReference>
<dbReference type="Proteomes" id="UP000827986">
    <property type="component" value="Unassembled WGS sequence"/>
</dbReference>
<dbReference type="Gene3D" id="2.100.10.20">
    <property type="entry name" value="Vitelline membrane outer layer protein I (VOMI)"/>
    <property type="match status" value="1"/>
</dbReference>
<name>A0A9D4B1U0_9SAUR</name>
<reference evidence="4" key="1">
    <citation type="submission" date="2021-09" db="EMBL/GenBank/DDBJ databases">
        <title>The genome of Mauremys mutica provides insights into the evolution of semi-aquatic lifestyle.</title>
        <authorList>
            <person name="Gong S."/>
            <person name="Gao Y."/>
        </authorList>
    </citation>
    <scope>NUCLEOTIDE SEQUENCE</scope>
    <source>
        <strain evidence="4">MM-2020</strain>
        <tissue evidence="4">Muscle</tissue>
    </source>
</reference>
<keyword evidence="2" id="KW-0408">Iron</keyword>
<evidence type="ECO:0000313" key="4">
    <source>
        <dbReference type="EMBL" id="KAH1177196.1"/>
    </source>
</evidence>
<evidence type="ECO:0000256" key="1">
    <source>
        <dbReference type="ARBA" id="ARBA00022723"/>
    </source>
</evidence>
<dbReference type="InterPro" id="IPR036706">
    <property type="entry name" value="VOMI_sf"/>
</dbReference>
<feature type="domain" description="DPH-type MB" evidence="3">
    <location>
        <begin position="4"/>
        <end position="60"/>
    </location>
</feature>
<dbReference type="AlphaFoldDB" id="A0A9D4B1U0"/>
<keyword evidence="1" id="KW-0479">Metal-binding</keyword>
<sequence>MSVFHDEVEIEDFEYDEETETYSYPCPCGDRFLITREDLENGEDVATCPSCSLIVRVIYDQMEEYGGASDDTALNGIRLFCIKINSTSSAVYTVESDSGKFGQWSGITWCPTGFLTAFQLKVEVPQGILDDTAANNIKFRCTSGAIIEGTGGSFGDYGGWSNACTRGGICGIETKQDPYHNAFVDDTALNDVRFFCCD</sequence>
<keyword evidence="5" id="KW-1185">Reference proteome</keyword>
<dbReference type="InterPro" id="IPR005515">
    <property type="entry name" value="VOMI"/>
</dbReference>
<proteinExistence type="predicted"/>
<dbReference type="PANTHER" id="PTHR18841">
    <property type="entry name" value="VITELLINE MEMBRANE OUTER LAYER PROTEIN I-RELATED"/>
    <property type="match status" value="1"/>
</dbReference>
<organism evidence="4 5">
    <name type="scientific">Mauremys mutica</name>
    <name type="common">yellowpond turtle</name>
    <dbReference type="NCBI Taxonomy" id="74926"/>
    <lineage>
        <taxon>Eukaryota</taxon>
        <taxon>Metazoa</taxon>
        <taxon>Chordata</taxon>
        <taxon>Craniata</taxon>
        <taxon>Vertebrata</taxon>
        <taxon>Euteleostomi</taxon>
        <taxon>Archelosauria</taxon>
        <taxon>Testudinata</taxon>
        <taxon>Testudines</taxon>
        <taxon>Cryptodira</taxon>
        <taxon>Durocryptodira</taxon>
        <taxon>Testudinoidea</taxon>
        <taxon>Geoemydidae</taxon>
        <taxon>Geoemydinae</taxon>
        <taxon>Mauremys</taxon>
    </lineage>
</organism>
<dbReference type="SUPFAM" id="SSF51092">
    <property type="entry name" value="Vitelline membrane outer protein-I (VMO-I)"/>
    <property type="match status" value="1"/>
</dbReference>
<dbReference type="PANTHER" id="PTHR18841:SF1">
    <property type="entry name" value="VITELLINE MEMBRANE OUTER LAYER 1 HOMOLOG"/>
    <property type="match status" value="1"/>
</dbReference>
<comment type="caution">
    <text evidence="4">The sequence shown here is derived from an EMBL/GenBank/DDBJ whole genome shotgun (WGS) entry which is preliminary data.</text>
</comment>
<dbReference type="InterPro" id="IPR036671">
    <property type="entry name" value="DPH_MB_sf"/>
</dbReference>
<dbReference type="InterPro" id="IPR007872">
    <property type="entry name" value="DPH_MB_dom"/>
</dbReference>
<dbReference type="SUPFAM" id="SSF144217">
    <property type="entry name" value="CSL zinc finger"/>
    <property type="match status" value="1"/>
</dbReference>
<evidence type="ECO:0000259" key="3">
    <source>
        <dbReference type="PROSITE" id="PS51074"/>
    </source>
</evidence>
<protein>
    <recommendedName>
        <fullName evidence="3">DPH-type MB domain-containing protein</fullName>
    </recommendedName>
</protein>
<dbReference type="EMBL" id="JAHDVG010000474">
    <property type="protein sequence ID" value="KAH1177196.1"/>
    <property type="molecule type" value="Genomic_DNA"/>
</dbReference>
<dbReference type="PROSITE" id="PS51074">
    <property type="entry name" value="DPH_MB"/>
    <property type="match status" value="1"/>
</dbReference>
<dbReference type="Pfam" id="PF03762">
    <property type="entry name" value="VOMI"/>
    <property type="match status" value="1"/>
</dbReference>
<evidence type="ECO:0000313" key="5">
    <source>
        <dbReference type="Proteomes" id="UP000827986"/>
    </source>
</evidence>
<accession>A0A9D4B1U0</accession>
<gene>
    <name evidence="4" type="ORF">KIL84_010898</name>
</gene>
<evidence type="ECO:0000256" key="2">
    <source>
        <dbReference type="ARBA" id="ARBA00023004"/>
    </source>
</evidence>